<keyword evidence="5 8" id="KW-0812">Transmembrane</keyword>
<gene>
    <name evidence="10" type="ORF">NB640_03940</name>
</gene>
<name>A0A9E9M0A6_9BURK</name>
<evidence type="ECO:0000256" key="2">
    <source>
        <dbReference type="ARBA" id="ARBA00022448"/>
    </source>
</evidence>
<feature type="transmembrane region" description="Helical" evidence="8">
    <location>
        <begin position="238"/>
        <end position="257"/>
    </location>
</feature>
<evidence type="ECO:0000313" key="11">
    <source>
        <dbReference type="Proteomes" id="UP001156215"/>
    </source>
</evidence>
<feature type="transmembrane region" description="Helical" evidence="8">
    <location>
        <begin position="162"/>
        <end position="181"/>
    </location>
</feature>
<feature type="transmembrane region" description="Helical" evidence="8">
    <location>
        <begin position="331"/>
        <end position="354"/>
    </location>
</feature>
<evidence type="ECO:0000313" key="10">
    <source>
        <dbReference type="EMBL" id="WAW10807.1"/>
    </source>
</evidence>
<protein>
    <submittedName>
        <fullName evidence="10">MFS transporter</fullName>
    </submittedName>
</protein>
<reference evidence="10" key="1">
    <citation type="journal article" date="2022" name="Front. Microbiol.">
        <title>New perspectives on an old grouping: The genomic and phenotypic variability of Oxalobacter formigenes and the implications for calcium oxalate stone prevention.</title>
        <authorList>
            <person name="Chmiel J.A."/>
            <person name="Carr C."/>
            <person name="Stuivenberg G.A."/>
            <person name="Venema R."/>
            <person name="Chanyi R.M."/>
            <person name="Al K.F."/>
            <person name="Giguere D."/>
            <person name="Say H."/>
            <person name="Akouris P.P."/>
            <person name="Dominguez Romero S.A."/>
            <person name="Kwong A."/>
            <person name="Tai V."/>
            <person name="Koval S.F."/>
            <person name="Razvi H."/>
            <person name="Bjazevic J."/>
            <person name="Burton J.P."/>
        </authorList>
    </citation>
    <scope>NUCLEOTIDE SEQUENCE</scope>
    <source>
        <strain evidence="10">WoOx3</strain>
    </source>
</reference>
<dbReference type="InterPro" id="IPR036259">
    <property type="entry name" value="MFS_trans_sf"/>
</dbReference>
<dbReference type="RefSeq" id="WP_269309872.1">
    <property type="nucleotide sequence ID" value="NZ_CP098242.1"/>
</dbReference>
<dbReference type="KEGG" id="ovb:NB640_03940"/>
<evidence type="ECO:0000256" key="6">
    <source>
        <dbReference type="ARBA" id="ARBA00022989"/>
    </source>
</evidence>
<comment type="subcellular location">
    <subcellularLocation>
        <location evidence="1">Cell inner membrane</location>
        <topology evidence="1">Multi-pass membrane protein</topology>
    </subcellularLocation>
</comment>
<evidence type="ECO:0000259" key="9">
    <source>
        <dbReference type="PROSITE" id="PS50850"/>
    </source>
</evidence>
<accession>A0A9E9M0A6</accession>
<dbReference type="PANTHER" id="PTHR23522:SF10">
    <property type="entry name" value="3-PHENYLPROPIONIC ACID TRANSPORTER-RELATED"/>
    <property type="match status" value="1"/>
</dbReference>
<evidence type="ECO:0000256" key="5">
    <source>
        <dbReference type="ARBA" id="ARBA00022692"/>
    </source>
</evidence>
<evidence type="ECO:0000256" key="4">
    <source>
        <dbReference type="ARBA" id="ARBA00022519"/>
    </source>
</evidence>
<evidence type="ECO:0000256" key="8">
    <source>
        <dbReference type="SAM" id="Phobius"/>
    </source>
</evidence>
<feature type="transmembrane region" description="Helical" evidence="8">
    <location>
        <begin position="205"/>
        <end position="226"/>
    </location>
</feature>
<dbReference type="InterPro" id="IPR020846">
    <property type="entry name" value="MFS_dom"/>
</dbReference>
<keyword evidence="4" id="KW-0997">Cell inner membrane</keyword>
<dbReference type="Proteomes" id="UP001156215">
    <property type="component" value="Chromosome"/>
</dbReference>
<dbReference type="SUPFAM" id="SSF103473">
    <property type="entry name" value="MFS general substrate transporter"/>
    <property type="match status" value="1"/>
</dbReference>
<dbReference type="EMBL" id="CP098242">
    <property type="protein sequence ID" value="WAW10807.1"/>
    <property type="molecule type" value="Genomic_DNA"/>
</dbReference>
<keyword evidence="11" id="KW-1185">Reference proteome</keyword>
<dbReference type="AlphaFoldDB" id="A0A9E9M0A6"/>
<dbReference type="InterPro" id="IPR026032">
    <property type="entry name" value="HcaT-like"/>
</dbReference>
<dbReference type="GO" id="GO:0030395">
    <property type="term" value="F:lactose binding"/>
    <property type="evidence" value="ECO:0007669"/>
    <property type="project" value="TreeGrafter"/>
</dbReference>
<feature type="domain" description="Major facilitator superfamily (MFS) profile" evidence="9">
    <location>
        <begin position="205"/>
        <end position="385"/>
    </location>
</feature>
<dbReference type="Gene3D" id="1.20.1250.20">
    <property type="entry name" value="MFS general substrate transporter like domains"/>
    <property type="match status" value="2"/>
</dbReference>
<feature type="transmembrane region" description="Helical" evidence="8">
    <location>
        <begin position="360"/>
        <end position="380"/>
    </location>
</feature>
<keyword evidence="7 8" id="KW-0472">Membrane</keyword>
<organism evidence="10 11">
    <name type="scientific">Oxalobacter vibrioformis</name>
    <dbReference type="NCBI Taxonomy" id="933080"/>
    <lineage>
        <taxon>Bacteria</taxon>
        <taxon>Pseudomonadati</taxon>
        <taxon>Pseudomonadota</taxon>
        <taxon>Betaproteobacteria</taxon>
        <taxon>Burkholderiales</taxon>
        <taxon>Oxalobacteraceae</taxon>
        <taxon>Oxalobacter</taxon>
    </lineage>
</organism>
<keyword evidence="6 8" id="KW-1133">Transmembrane helix</keyword>
<dbReference type="PIRSF" id="PIRSF004925">
    <property type="entry name" value="HcaT"/>
    <property type="match status" value="1"/>
</dbReference>
<feature type="transmembrane region" description="Helical" evidence="8">
    <location>
        <begin position="12"/>
        <end position="30"/>
    </location>
</feature>
<evidence type="ECO:0000256" key="7">
    <source>
        <dbReference type="ARBA" id="ARBA00023136"/>
    </source>
</evidence>
<feature type="transmembrane region" description="Helical" evidence="8">
    <location>
        <begin position="136"/>
        <end position="156"/>
    </location>
</feature>
<sequence length="385" mass="42507">MKSSSWPEQAFSFGFFFFCYYSFVGVFPPYVSLFLAYRGIGAVEIGVLMSIMQGMRIIGPNLWGWAADVTRKRSRVLQVTAISAFLAFFGLFFGATFFQFALIMVAINLFTSAQGPLSDAIMLSEMRGNLTRYGQLRLWGSVGYIVMTSAVGFFLDRYGIEWMPWIGAMILACVFIVSMRIHDNPAISLSREKTSIWPVLRRREVMAFMISAGFMLAAHSGLYAFYSLYLARLGYSSVTIGLMWAFGAAGEILFFIYQSPLFSRFGIKPVMLLSLFLAFVRFLLIGVGAESLIILLVAQLLHAATFGAHHSASIITMQRWFSGPLQARGQAAFISASYGIGGTLGGLFLSLIWGALGPEAVYLFASGFALLALGAAVLSYRWQQI</sequence>
<dbReference type="InterPro" id="IPR024989">
    <property type="entry name" value="MFS_assoc_dom"/>
</dbReference>
<dbReference type="PANTHER" id="PTHR23522">
    <property type="entry name" value="BLL5896 PROTEIN"/>
    <property type="match status" value="1"/>
</dbReference>
<evidence type="ECO:0000256" key="3">
    <source>
        <dbReference type="ARBA" id="ARBA00022475"/>
    </source>
</evidence>
<dbReference type="Pfam" id="PF12832">
    <property type="entry name" value="MFS_1_like"/>
    <property type="match status" value="1"/>
</dbReference>
<keyword evidence="3" id="KW-1003">Cell membrane</keyword>
<evidence type="ECO:0000256" key="1">
    <source>
        <dbReference type="ARBA" id="ARBA00004429"/>
    </source>
</evidence>
<dbReference type="GO" id="GO:0015528">
    <property type="term" value="F:lactose:proton symporter activity"/>
    <property type="evidence" value="ECO:0007669"/>
    <property type="project" value="TreeGrafter"/>
</dbReference>
<dbReference type="GO" id="GO:0005886">
    <property type="term" value="C:plasma membrane"/>
    <property type="evidence" value="ECO:0007669"/>
    <property type="project" value="UniProtKB-SubCell"/>
</dbReference>
<keyword evidence="2" id="KW-0813">Transport</keyword>
<dbReference type="PROSITE" id="PS50850">
    <property type="entry name" value="MFS"/>
    <property type="match status" value="1"/>
</dbReference>
<proteinExistence type="predicted"/>